<keyword evidence="4" id="KW-0689">Ribosomal protein</keyword>
<comment type="subcellular location">
    <subcellularLocation>
        <location evidence="1">Mitochondrion</location>
    </subcellularLocation>
</comment>
<reference evidence="8" key="1">
    <citation type="submission" date="2022-01" db="EMBL/GenBank/DDBJ databases">
        <authorList>
            <person name="King R."/>
        </authorList>
    </citation>
    <scope>NUCLEOTIDE SEQUENCE</scope>
</reference>
<dbReference type="Pfam" id="PF09809">
    <property type="entry name" value="MRP-L27"/>
    <property type="match status" value="1"/>
</dbReference>
<accession>A0A9N9RI82</accession>
<comment type="similarity">
    <text evidence="2">Belongs to the mitochondrion-specific ribosomal protein mL41 family.</text>
</comment>
<evidence type="ECO:0000313" key="8">
    <source>
        <dbReference type="EMBL" id="CAG9797186.1"/>
    </source>
</evidence>
<evidence type="ECO:0000256" key="5">
    <source>
        <dbReference type="ARBA" id="ARBA00023128"/>
    </source>
</evidence>
<gene>
    <name evidence="8" type="ORF">CHIRRI_LOCUS186</name>
</gene>
<evidence type="ECO:0008006" key="10">
    <source>
        <dbReference type="Google" id="ProtNLM"/>
    </source>
</evidence>
<dbReference type="GO" id="GO:0006412">
    <property type="term" value="P:translation"/>
    <property type="evidence" value="ECO:0007669"/>
    <property type="project" value="TreeGrafter"/>
</dbReference>
<sequence length="161" mass="18519">MNYLSPLIHVCKRQISTSSVLSGKRNFRKFLLYNKRGTRIFKAERHLSNPDMPIDKKGVRDTGKIIKGQFMEIPEMKPEIIVPDLTGCKFKPYVTYKATDVVQTEFTSQDLFNAIYAQKIIDDFKNEKLNEDGSSLEPSEHEELTPEEAWAKARKTGSDLF</sequence>
<evidence type="ECO:0000256" key="1">
    <source>
        <dbReference type="ARBA" id="ARBA00004173"/>
    </source>
</evidence>
<reference evidence="8" key="2">
    <citation type="submission" date="2022-10" db="EMBL/GenBank/DDBJ databases">
        <authorList>
            <consortium name="ENA_rothamsted_submissions"/>
            <consortium name="culmorum"/>
            <person name="King R."/>
        </authorList>
    </citation>
    <scope>NUCLEOTIDE SEQUENCE</scope>
</reference>
<evidence type="ECO:0000256" key="4">
    <source>
        <dbReference type="ARBA" id="ARBA00022980"/>
    </source>
</evidence>
<name>A0A9N9RI82_9DIPT</name>
<keyword evidence="9" id="KW-1185">Reference proteome</keyword>
<dbReference type="OrthoDB" id="408933at2759"/>
<dbReference type="Proteomes" id="UP001153620">
    <property type="component" value="Chromosome 1"/>
</dbReference>
<dbReference type="GO" id="GO:0005762">
    <property type="term" value="C:mitochondrial large ribosomal subunit"/>
    <property type="evidence" value="ECO:0007669"/>
    <property type="project" value="InterPro"/>
</dbReference>
<evidence type="ECO:0000256" key="3">
    <source>
        <dbReference type="ARBA" id="ARBA00022946"/>
    </source>
</evidence>
<protein>
    <recommendedName>
        <fullName evidence="10">39S ribosomal protein L41, mitochondrial</fullName>
    </recommendedName>
</protein>
<keyword evidence="5" id="KW-0496">Mitochondrion</keyword>
<keyword evidence="3" id="KW-0809">Transit peptide</keyword>
<evidence type="ECO:0000313" key="9">
    <source>
        <dbReference type="Proteomes" id="UP001153620"/>
    </source>
</evidence>
<keyword evidence="6" id="KW-0687">Ribonucleoprotein</keyword>
<dbReference type="PANTHER" id="PTHR21338">
    <property type="entry name" value="MITOCHONDRIAL RIBOSOMAL PROTEIN L41"/>
    <property type="match status" value="1"/>
</dbReference>
<feature type="region of interest" description="Disordered" evidence="7">
    <location>
        <begin position="129"/>
        <end position="161"/>
    </location>
</feature>
<evidence type="ECO:0000256" key="6">
    <source>
        <dbReference type="ARBA" id="ARBA00023274"/>
    </source>
</evidence>
<evidence type="ECO:0000256" key="2">
    <source>
        <dbReference type="ARBA" id="ARBA00010152"/>
    </source>
</evidence>
<dbReference type="AlphaFoldDB" id="A0A9N9RI82"/>
<dbReference type="GO" id="GO:0003735">
    <property type="term" value="F:structural constituent of ribosome"/>
    <property type="evidence" value="ECO:0007669"/>
    <property type="project" value="InterPro"/>
</dbReference>
<dbReference type="InterPro" id="IPR019189">
    <property type="entry name" value="Ribosomal_mL41"/>
</dbReference>
<organism evidence="8 9">
    <name type="scientific">Chironomus riparius</name>
    <dbReference type="NCBI Taxonomy" id="315576"/>
    <lineage>
        <taxon>Eukaryota</taxon>
        <taxon>Metazoa</taxon>
        <taxon>Ecdysozoa</taxon>
        <taxon>Arthropoda</taxon>
        <taxon>Hexapoda</taxon>
        <taxon>Insecta</taxon>
        <taxon>Pterygota</taxon>
        <taxon>Neoptera</taxon>
        <taxon>Endopterygota</taxon>
        <taxon>Diptera</taxon>
        <taxon>Nematocera</taxon>
        <taxon>Chironomoidea</taxon>
        <taxon>Chironomidae</taxon>
        <taxon>Chironominae</taxon>
        <taxon>Chironomus</taxon>
    </lineage>
</organism>
<evidence type="ECO:0000256" key="7">
    <source>
        <dbReference type="SAM" id="MobiDB-lite"/>
    </source>
</evidence>
<dbReference type="PANTHER" id="PTHR21338:SF0">
    <property type="entry name" value="LARGE RIBOSOMAL SUBUNIT PROTEIN ML41"/>
    <property type="match status" value="1"/>
</dbReference>
<proteinExistence type="inferred from homology"/>
<dbReference type="EMBL" id="OU895877">
    <property type="protein sequence ID" value="CAG9797186.1"/>
    <property type="molecule type" value="Genomic_DNA"/>
</dbReference>